<organism evidence="1 2">
    <name type="scientific">Tunturiibacter lichenicola</name>
    <dbReference type="NCBI Taxonomy" id="2051959"/>
    <lineage>
        <taxon>Bacteria</taxon>
        <taxon>Pseudomonadati</taxon>
        <taxon>Acidobacteriota</taxon>
        <taxon>Terriglobia</taxon>
        <taxon>Terriglobales</taxon>
        <taxon>Acidobacteriaceae</taxon>
        <taxon>Tunturiibacter</taxon>
    </lineage>
</organism>
<dbReference type="CDD" id="cd00085">
    <property type="entry name" value="HNHc"/>
    <property type="match status" value="1"/>
</dbReference>
<evidence type="ECO:0008006" key="3">
    <source>
        <dbReference type="Google" id="ProtNLM"/>
    </source>
</evidence>
<dbReference type="Proteomes" id="UP000534186">
    <property type="component" value="Unassembled WGS sequence"/>
</dbReference>
<accession>A0A7Y9NR81</accession>
<proteinExistence type="predicted"/>
<comment type="caution">
    <text evidence="1">The sequence shown here is derived from an EMBL/GenBank/DDBJ whole genome shotgun (WGS) entry which is preliminary data.</text>
</comment>
<dbReference type="AlphaFoldDB" id="A0A7Y9NR81"/>
<evidence type="ECO:0000313" key="2">
    <source>
        <dbReference type="Proteomes" id="UP000534186"/>
    </source>
</evidence>
<dbReference type="EMBL" id="JACCCV010000003">
    <property type="protein sequence ID" value="NYF54054.1"/>
    <property type="molecule type" value="Genomic_DNA"/>
</dbReference>
<dbReference type="InterPro" id="IPR003615">
    <property type="entry name" value="HNH_nuc"/>
</dbReference>
<name>A0A7Y9NR81_9BACT</name>
<protein>
    <recommendedName>
        <fullName evidence="3">HNH endonuclease</fullName>
    </recommendedName>
</protein>
<reference evidence="1 2" key="1">
    <citation type="submission" date="2020-07" db="EMBL/GenBank/DDBJ databases">
        <title>Genomic Encyclopedia of Type Strains, Phase IV (KMG-V): Genome sequencing to study the core and pangenomes of soil and plant-associated prokaryotes.</title>
        <authorList>
            <person name="Whitman W."/>
        </authorList>
    </citation>
    <scope>NUCLEOTIDE SEQUENCE [LARGE SCALE GENOMIC DNA]</scope>
    <source>
        <strain evidence="1 2">M8UP30</strain>
    </source>
</reference>
<evidence type="ECO:0000313" key="1">
    <source>
        <dbReference type="EMBL" id="NYF54054.1"/>
    </source>
</evidence>
<sequence length="144" mass="16390">MKPGVQRALYCRCGNEKILALGLCGTCYTLKRQDEEYFGGLREAVLERDGYCCRVCGASGRRKRSIVVHHRVPGKSLLHLMISLCLRCHAKVGRTKCVLSEMPPLLLQLWREQHPDGHEQVMIDFTVWEKPAEPVALFPEEKQA</sequence>
<gene>
    <name evidence="1" type="ORF">HDF12_004476</name>
</gene>